<dbReference type="Gene3D" id="3.30.1330.80">
    <property type="entry name" value="Hypothetical protein, similar to alpha- acetolactate decarboxylase, domain 2"/>
    <property type="match status" value="2"/>
</dbReference>
<evidence type="ECO:0000256" key="3">
    <source>
        <dbReference type="ARBA" id="ARBA00007106"/>
    </source>
</evidence>
<accession>A0A1D2KW41</accession>
<dbReference type="Proteomes" id="UP000243591">
    <property type="component" value="Chromosome"/>
</dbReference>
<dbReference type="EC" id="4.1.1.5" evidence="4 9"/>
<protein>
    <recommendedName>
        <fullName evidence="5 9">Alpha-acetolactate decarboxylase</fullName>
        <ecNumber evidence="4 9">4.1.1.5</ecNumber>
    </recommendedName>
</protein>
<organism evidence="10 12">
    <name type="scientific">Brochothrix thermosphacta</name>
    <name type="common">Microbacterium thermosphactum</name>
    <dbReference type="NCBI Taxonomy" id="2756"/>
    <lineage>
        <taxon>Bacteria</taxon>
        <taxon>Bacillati</taxon>
        <taxon>Bacillota</taxon>
        <taxon>Bacilli</taxon>
        <taxon>Bacillales</taxon>
        <taxon>Listeriaceae</taxon>
        <taxon>Brochothrix</taxon>
    </lineage>
</organism>
<dbReference type="RefSeq" id="WP_029092498.1">
    <property type="nucleotide sequence ID" value="NZ_CBCPHX010000001.1"/>
</dbReference>
<reference evidence="11" key="3">
    <citation type="submission" date="2018-04" db="EMBL/GenBank/DDBJ databases">
        <authorList>
            <person name="Go L.Y."/>
            <person name="Mitchell J.A."/>
        </authorList>
    </citation>
    <scope>NUCLEOTIDE SEQUENCE</scope>
    <source>
        <strain evidence="11">BSAS1 3</strain>
    </source>
</reference>
<dbReference type="EMBL" id="OUNC01000010">
    <property type="protein sequence ID" value="SPP27672.1"/>
    <property type="molecule type" value="Genomic_DNA"/>
</dbReference>
<evidence type="ECO:0000313" key="10">
    <source>
        <dbReference type="EMBL" id="ATF26906.1"/>
    </source>
</evidence>
<dbReference type="AlphaFoldDB" id="A0A1D2KW41"/>
<dbReference type="SUPFAM" id="SSF117856">
    <property type="entry name" value="AF0104/ALDC/Ptd012-like"/>
    <property type="match status" value="1"/>
</dbReference>
<evidence type="ECO:0000256" key="1">
    <source>
        <dbReference type="ARBA" id="ARBA00001784"/>
    </source>
</evidence>
<dbReference type="EMBL" id="CP023483">
    <property type="protein sequence ID" value="ATF26906.1"/>
    <property type="molecule type" value="Genomic_DNA"/>
</dbReference>
<proteinExistence type="inferred from homology"/>
<keyword evidence="12" id="KW-1185">Reference proteome</keyword>
<dbReference type="Proteomes" id="UP000270190">
    <property type="component" value="Unassembled WGS sequence"/>
</dbReference>
<evidence type="ECO:0000313" key="13">
    <source>
        <dbReference type="Proteomes" id="UP000270190"/>
    </source>
</evidence>
<dbReference type="CDD" id="cd17299">
    <property type="entry name" value="acetolactate_decarboxylase"/>
    <property type="match status" value="1"/>
</dbReference>
<evidence type="ECO:0000256" key="2">
    <source>
        <dbReference type="ARBA" id="ARBA00005170"/>
    </source>
</evidence>
<dbReference type="GO" id="GO:0045151">
    <property type="term" value="P:acetoin biosynthetic process"/>
    <property type="evidence" value="ECO:0007669"/>
    <property type="project" value="UniProtKB-UniRule"/>
</dbReference>
<reference evidence="13" key="2">
    <citation type="submission" date="2018-04" db="EMBL/GenBank/DDBJ databases">
        <authorList>
            <person name="Illikoud N."/>
        </authorList>
    </citation>
    <scope>NUCLEOTIDE SEQUENCE [LARGE SCALE GENOMIC DNA]</scope>
</reference>
<dbReference type="OrthoDB" id="8612680at2"/>
<dbReference type="NCBIfam" id="TIGR01252">
    <property type="entry name" value="acetolac_decarb"/>
    <property type="match status" value="1"/>
</dbReference>
<evidence type="ECO:0000256" key="8">
    <source>
        <dbReference type="ARBA" id="ARBA00023239"/>
    </source>
</evidence>
<comment type="catalytic activity">
    <reaction evidence="1 9">
        <text>(2S)-2-acetolactate + H(+) = (R)-acetoin + CO2</text>
        <dbReference type="Rhea" id="RHEA:21580"/>
        <dbReference type="ChEBI" id="CHEBI:15378"/>
        <dbReference type="ChEBI" id="CHEBI:15686"/>
        <dbReference type="ChEBI" id="CHEBI:16526"/>
        <dbReference type="ChEBI" id="CHEBI:58476"/>
        <dbReference type="EC" id="4.1.1.5"/>
    </reaction>
</comment>
<evidence type="ECO:0000313" key="12">
    <source>
        <dbReference type="Proteomes" id="UP000243591"/>
    </source>
</evidence>
<gene>
    <name evidence="10" type="primary">budA</name>
    <name evidence="11" type="synonym">alsD</name>
    <name evidence="11" type="ORF">BTBSAS_180024</name>
    <name evidence="10" type="ORF">CNY62_11365</name>
</gene>
<dbReference type="Pfam" id="PF03306">
    <property type="entry name" value="AAL_decarboxy"/>
    <property type="match status" value="1"/>
</dbReference>
<sequence>MSETKANHLFQHSTMGALVGAQFAGSITFSELLKQGDIGIGTLHDFDGELIVIDGKPYQIKSDGQAYLKTPEETTPYATVSHFQPKLSFEVTGGKTRQEIEAKIREYETISPNIFFAVKLTGVFRSVDTRVVPKQTRPYQPLVEAVKKQPVFHFEEVKGTVLGFWTPTYFQGIGVAGYHLHFINEDRTAGGHVFAYDMLEGTVEIAPQTDFHLQVPNTKEYYEADLNNPNMVAQIEEAEN</sequence>
<evidence type="ECO:0000313" key="11">
    <source>
        <dbReference type="EMBL" id="SPP27672.1"/>
    </source>
</evidence>
<comment type="similarity">
    <text evidence="3 9">Belongs to the alpha-acetolactate decarboxylase family.</text>
</comment>
<keyword evidence="6 9" id="KW-0210">Decarboxylase</keyword>
<dbReference type="InterPro" id="IPR005128">
    <property type="entry name" value="Acetolactate_a_deCO2ase"/>
</dbReference>
<evidence type="ECO:0000256" key="5">
    <source>
        <dbReference type="ARBA" id="ARBA00020164"/>
    </source>
</evidence>
<reference evidence="10 12" key="1">
    <citation type="submission" date="2017-09" db="EMBL/GenBank/DDBJ databases">
        <title>Complete Genome Sequences of Two Strains of the Meat Spoilage Bacterium Brochothrix thermosphacta Isolated from Ground Chicken.</title>
        <authorList>
            <person name="Paoli G.C."/>
            <person name="Wijey C."/>
            <person name="Chen C.-Y."/>
            <person name="Nguyen L."/>
            <person name="Yan X."/>
            <person name="Irwin P.L."/>
        </authorList>
    </citation>
    <scope>NUCLEOTIDE SEQUENCE [LARGE SCALE GENOMIC DNA]</scope>
    <source>
        <strain evidence="10 12">BI</strain>
    </source>
</reference>
<dbReference type="PANTHER" id="PTHR35524:SF1">
    <property type="entry name" value="ALPHA-ACETOLACTATE DECARBOXYLASE"/>
    <property type="match status" value="1"/>
</dbReference>
<comment type="pathway">
    <text evidence="2 9">Polyol metabolism; (R,R)-butane-2,3-diol biosynthesis; (R,R)-butane-2,3-diol from pyruvate: step 2/3.</text>
</comment>
<name>A0A1D2KW41_BROTH</name>
<keyword evidence="8 9" id="KW-0456">Lyase</keyword>
<evidence type="ECO:0000256" key="7">
    <source>
        <dbReference type="ARBA" id="ARBA00023061"/>
    </source>
</evidence>
<dbReference type="PIRSF" id="PIRSF001332">
    <property type="entry name" value="Acetolac_decarb"/>
    <property type="match status" value="1"/>
</dbReference>
<dbReference type="PANTHER" id="PTHR35524">
    <property type="entry name" value="ALPHA-ACETOLACTATE DECARBOXYLASE"/>
    <property type="match status" value="1"/>
</dbReference>
<evidence type="ECO:0000256" key="9">
    <source>
        <dbReference type="PIRNR" id="PIRNR001332"/>
    </source>
</evidence>
<dbReference type="UniPathway" id="UPA00626">
    <property type="reaction ID" value="UER00678"/>
</dbReference>
<dbReference type="KEGG" id="bths:CNY62_11365"/>
<evidence type="ECO:0000256" key="6">
    <source>
        <dbReference type="ARBA" id="ARBA00022793"/>
    </source>
</evidence>
<dbReference type="STRING" id="2756.BFR44_04700"/>
<evidence type="ECO:0000256" key="4">
    <source>
        <dbReference type="ARBA" id="ARBA00013204"/>
    </source>
</evidence>
<keyword evidence="7 9" id="KW-0005">Acetoin biosynthesis</keyword>
<dbReference type="GO" id="GO:0047605">
    <property type="term" value="F:acetolactate decarboxylase activity"/>
    <property type="evidence" value="ECO:0007669"/>
    <property type="project" value="UniProtKB-UniRule"/>
</dbReference>